<dbReference type="Proteomes" id="UP000008064">
    <property type="component" value="Unassembled WGS sequence"/>
</dbReference>
<accession>F8P9Z3</accession>
<protein>
    <submittedName>
        <fullName evidence="2">Uncharacterized protein</fullName>
    </submittedName>
</protein>
<dbReference type="AlphaFoldDB" id="F8P9Z3"/>
<feature type="compositionally biased region" description="Pro residues" evidence="1">
    <location>
        <begin position="92"/>
        <end position="101"/>
    </location>
</feature>
<feature type="region of interest" description="Disordered" evidence="1">
    <location>
        <begin position="1"/>
        <end position="118"/>
    </location>
</feature>
<reference evidence="2" key="1">
    <citation type="submission" date="2011-04" db="EMBL/GenBank/DDBJ databases">
        <title>Evolution of plant cell wall degrading machinery underlies the functional diversity of forest fungi.</title>
        <authorList>
            <consortium name="US DOE Joint Genome Institute (JGI-PGF)"/>
            <person name="Eastwood D.C."/>
            <person name="Floudas D."/>
            <person name="Binder M."/>
            <person name="Majcherczyk A."/>
            <person name="Schneider P."/>
            <person name="Aerts A."/>
            <person name="Asiegbu F.O."/>
            <person name="Baker S.E."/>
            <person name="Barry K."/>
            <person name="Bendiksby M."/>
            <person name="Blumentritt M."/>
            <person name="Coutinho P.M."/>
            <person name="Cullen D."/>
            <person name="Cullen D."/>
            <person name="Gathman A."/>
            <person name="Goodell B."/>
            <person name="Henrissat B."/>
            <person name="Ihrmark K."/>
            <person name="Kauserud H."/>
            <person name="Kohler A."/>
            <person name="LaButti K."/>
            <person name="Lapidus A."/>
            <person name="Lavin J.L."/>
            <person name="Lee Y.-H."/>
            <person name="Lindquist E."/>
            <person name="Lilly W."/>
            <person name="Lucas S."/>
            <person name="Morin E."/>
            <person name="Murat C."/>
            <person name="Oguiza J.A."/>
            <person name="Park J."/>
            <person name="Pisabarro A.G."/>
            <person name="Riley R."/>
            <person name="Rosling A."/>
            <person name="Salamov A."/>
            <person name="Schmidt O."/>
            <person name="Schmutz J."/>
            <person name="Skrede I."/>
            <person name="Stenlid J."/>
            <person name="Wiebenga A."/>
            <person name="Xie X."/>
            <person name="Kues U."/>
            <person name="Hibbett D.S."/>
            <person name="Hoffmeister D."/>
            <person name="Hogberg N."/>
            <person name="Martin F."/>
            <person name="Grigoriev I.V."/>
            <person name="Watkinson S.C."/>
        </authorList>
    </citation>
    <scope>NUCLEOTIDE SEQUENCE</scope>
    <source>
        <strain evidence="2">S7.9</strain>
    </source>
</reference>
<feature type="compositionally biased region" description="Pro residues" evidence="1">
    <location>
        <begin position="17"/>
        <end position="30"/>
    </location>
</feature>
<dbReference type="RefSeq" id="XP_007323426.1">
    <property type="nucleotide sequence ID" value="XM_007323364.1"/>
</dbReference>
<feature type="compositionally biased region" description="Low complexity" evidence="1">
    <location>
        <begin position="31"/>
        <end position="45"/>
    </location>
</feature>
<feature type="compositionally biased region" description="Polar residues" evidence="1">
    <location>
        <begin position="51"/>
        <end position="60"/>
    </location>
</feature>
<gene>
    <name evidence="2" type="ORF">SERLADRAFT_442799</name>
</gene>
<organism>
    <name type="scientific">Serpula lacrymans var. lacrymans (strain S7.9)</name>
    <name type="common">Dry rot fungus</name>
    <dbReference type="NCBI Taxonomy" id="578457"/>
    <lineage>
        <taxon>Eukaryota</taxon>
        <taxon>Fungi</taxon>
        <taxon>Dikarya</taxon>
        <taxon>Basidiomycota</taxon>
        <taxon>Agaricomycotina</taxon>
        <taxon>Agaricomycetes</taxon>
        <taxon>Agaricomycetidae</taxon>
        <taxon>Boletales</taxon>
        <taxon>Coniophorineae</taxon>
        <taxon>Serpulaceae</taxon>
        <taxon>Serpula</taxon>
    </lineage>
</organism>
<dbReference type="EMBL" id="GL945442">
    <property type="protein sequence ID" value="EGO19991.1"/>
    <property type="molecule type" value="Genomic_DNA"/>
</dbReference>
<name>F8P9Z3_SERL9</name>
<dbReference type="GeneID" id="18815788"/>
<evidence type="ECO:0000256" key="1">
    <source>
        <dbReference type="SAM" id="MobiDB-lite"/>
    </source>
</evidence>
<dbReference type="HOGENOM" id="CLU_2074562_0_0_1"/>
<sequence>MRGWALAQPHPNWENTPPSPPSCLSPPGVSPPHTSTPSSYTASPQPHRPGTASQSRSQNKVCPASVRPPSWRASYHAAGSPPEVFSDTAVPAAPPTTPSPLSPTHSGPSSPLPASTSS</sequence>
<dbReference type="KEGG" id="sla:SERLADRAFT_442799"/>
<feature type="compositionally biased region" description="Low complexity" evidence="1">
    <location>
        <begin position="102"/>
        <end position="118"/>
    </location>
</feature>
<evidence type="ECO:0000313" key="2">
    <source>
        <dbReference type="EMBL" id="EGO19991.1"/>
    </source>
</evidence>
<proteinExistence type="predicted"/>